<dbReference type="CDD" id="cd07731">
    <property type="entry name" value="ComA-like_MBL-fold"/>
    <property type="match status" value="1"/>
</dbReference>
<feature type="transmembrane region" description="Helical" evidence="6">
    <location>
        <begin position="243"/>
        <end position="261"/>
    </location>
</feature>
<keyword evidence="2" id="KW-1003">Cell membrane</keyword>
<feature type="transmembrane region" description="Helical" evidence="6">
    <location>
        <begin position="304"/>
        <end position="337"/>
    </location>
</feature>
<keyword evidence="5 6" id="KW-0472">Membrane</keyword>
<dbReference type="SMART" id="SM00849">
    <property type="entry name" value="Lactamase_B"/>
    <property type="match status" value="1"/>
</dbReference>
<evidence type="ECO:0000256" key="1">
    <source>
        <dbReference type="ARBA" id="ARBA00004651"/>
    </source>
</evidence>
<dbReference type="NCBIfam" id="TIGR00361">
    <property type="entry name" value="ComEC_Rec2"/>
    <property type="match status" value="1"/>
</dbReference>
<evidence type="ECO:0000256" key="3">
    <source>
        <dbReference type="ARBA" id="ARBA00022692"/>
    </source>
</evidence>
<dbReference type="Pfam" id="PF13567">
    <property type="entry name" value="DUF4131"/>
    <property type="match status" value="1"/>
</dbReference>
<dbReference type="GO" id="GO:0005886">
    <property type="term" value="C:plasma membrane"/>
    <property type="evidence" value="ECO:0007669"/>
    <property type="project" value="UniProtKB-SubCell"/>
</dbReference>
<dbReference type="Gene3D" id="3.60.15.10">
    <property type="entry name" value="Ribonuclease Z/Hydroxyacylglutathione hydrolase-like"/>
    <property type="match status" value="1"/>
</dbReference>
<name>A0A9D1M065_9FIRM</name>
<evidence type="ECO:0000256" key="6">
    <source>
        <dbReference type="SAM" id="Phobius"/>
    </source>
</evidence>
<dbReference type="SUPFAM" id="SSF56281">
    <property type="entry name" value="Metallo-hydrolase/oxidoreductase"/>
    <property type="match status" value="1"/>
</dbReference>
<evidence type="ECO:0000313" key="9">
    <source>
        <dbReference type="Proteomes" id="UP000824093"/>
    </source>
</evidence>
<dbReference type="AlphaFoldDB" id="A0A9D1M065"/>
<dbReference type="EMBL" id="DVNH01000008">
    <property type="protein sequence ID" value="HIU51189.1"/>
    <property type="molecule type" value="Genomic_DNA"/>
</dbReference>
<feature type="transmembrane region" description="Helical" evidence="6">
    <location>
        <begin position="398"/>
        <end position="414"/>
    </location>
</feature>
<evidence type="ECO:0000256" key="5">
    <source>
        <dbReference type="ARBA" id="ARBA00023136"/>
    </source>
</evidence>
<dbReference type="NCBIfam" id="TIGR00360">
    <property type="entry name" value="ComEC_N-term"/>
    <property type="match status" value="1"/>
</dbReference>
<evidence type="ECO:0000256" key="2">
    <source>
        <dbReference type="ARBA" id="ARBA00022475"/>
    </source>
</evidence>
<dbReference type="InterPro" id="IPR004797">
    <property type="entry name" value="Competence_ComEC/Rec2"/>
</dbReference>
<dbReference type="Pfam" id="PF03772">
    <property type="entry name" value="Competence"/>
    <property type="match status" value="1"/>
</dbReference>
<comment type="caution">
    <text evidence="8">The sequence shown here is derived from an EMBL/GenBank/DDBJ whole genome shotgun (WGS) entry which is preliminary data.</text>
</comment>
<dbReference type="InterPro" id="IPR052159">
    <property type="entry name" value="Competence_DNA_uptake"/>
</dbReference>
<dbReference type="PANTHER" id="PTHR30619">
    <property type="entry name" value="DNA INTERNALIZATION/COMPETENCE PROTEIN COMEC/REC2"/>
    <property type="match status" value="1"/>
</dbReference>
<dbReference type="PANTHER" id="PTHR30619:SF1">
    <property type="entry name" value="RECOMBINATION PROTEIN 2"/>
    <property type="match status" value="1"/>
</dbReference>
<keyword evidence="3 6" id="KW-0812">Transmembrane</keyword>
<dbReference type="InterPro" id="IPR036866">
    <property type="entry name" value="RibonucZ/Hydroxyglut_hydro"/>
</dbReference>
<keyword evidence="4 6" id="KW-1133">Transmembrane helix</keyword>
<evidence type="ECO:0000313" key="8">
    <source>
        <dbReference type="EMBL" id="HIU51189.1"/>
    </source>
</evidence>
<comment type="subcellular location">
    <subcellularLocation>
        <location evidence="1">Cell membrane</location>
        <topology evidence="1">Multi-pass membrane protein</topology>
    </subcellularLocation>
</comment>
<dbReference type="InterPro" id="IPR035681">
    <property type="entry name" value="ComA-like_MBL"/>
</dbReference>
<feature type="transmembrane region" description="Helical" evidence="6">
    <location>
        <begin position="167"/>
        <end position="189"/>
    </location>
</feature>
<feature type="transmembrane region" description="Helical" evidence="6">
    <location>
        <begin position="426"/>
        <end position="443"/>
    </location>
</feature>
<reference evidence="8" key="1">
    <citation type="submission" date="2020-10" db="EMBL/GenBank/DDBJ databases">
        <authorList>
            <person name="Gilroy R."/>
        </authorList>
    </citation>
    <scope>NUCLEOTIDE SEQUENCE</scope>
    <source>
        <strain evidence="8">CHK195-15760</strain>
    </source>
</reference>
<dbReference type="InterPro" id="IPR025405">
    <property type="entry name" value="DUF4131"/>
</dbReference>
<dbReference type="Pfam" id="PF00753">
    <property type="entry name" value="Lactamase_B"/>
    <property type="match status" value="1"/>
</dbReference>
<evidence type="ECO:0000259" key="7">
    <source>
        <dbReference type="SMART" id="SM00849"/>
    </source>
</evidence>
<organism evidence="8 9">
    <name type="scientific">Candidatus Merdicola faecigallinarum</name>
    <dbReference type="NCBI Taxonomy" id="2840862"/>
    <lineage>
        <taxon>Bacteria</taxon>
        <taxon>Bacillati</taxon>
        <taxon>Bacillota</taxon>
        <taxon>Clostridia</taxon>
        <taxon>Candidatus Merdicola</taxon>
    </lineage>
</organism>
<gene>
    <name evidence="8" type="ORF">IAB70_00970</name>
</gene>
<feature type="domain" description="Metallo-beta-lactamase" evidence="7">
    <location>
        <begin position="456"/>
        <end position="666"/>
    </location>
</feature>
<dbReference type="GO" id="GO:0030420">
    <property type="term" value="P:establishment of competence for transformation"/>
    <property type="evidence" value="ECO:0007669"/>
    <property type="project" value="InterPro"/>
</dbReference>
<accession>A0A9D1M065</accession>
<evidence type="ECO:0000256" key="4">
    <source>
        <dbReference type="ARBA" id="ARBA00022989"/>
    </source>
</evidence>
<sequence length="714" mass="82218">MLYQQVEEINIVGIIASEIEEKGRIKQCEIEIIAGNGSKIYEGTKLYLQMIDTKHQNLKLEYGDLIQVKGEYKEPEIQRNRNGFDYKRYLKTKNIYGTIEVTENITKIKGKQKNFFMQFCYQIRSSIKTKVRQYMPEEIANVMIGILIGDTSEISEQIKKDFDKSNLLHILSVSGDHIGTLMIGIFFLINRMRINKKIGYFIVAIILFFFLFVAGFTPSVVRACMMGILSILANIFHRKSDIWNNLAFSLFVLLWINPFYIEHMGLQLSYLGSIGILLGNIRMTRTIENKSKNLDKIKRYIKDILKITIFAQSMIFPVLLFQFGTISTIFCISNLLVSPLMSIIILVGFLFYLISFLFGGIANILCFLLERCVRLLIQIASLCASIPFAKIYFISPGIILLFFYYLILISLLISKPKQKKRFARNIYFILILFFSIYTLNKVLPQNMKIHFVDVGQGDCTYIETRFHKRILIDGGGNYETGNYSVGEDVLLPYLLKNQIGYIDYVMISHFDMDHCRGLIPVLENIRIGKVIFAKQFVKNEEYQEIIETIKRRKIAVQLVKAGDKLKVDSNTEMEILHPKEAYSKQHKDDLNTNSIMARIKYQSEGKTIYALFTGDIEEKAEKKLIEENISLRADILKVGHHGSKTSTIEKFLEKVKPKISLIGVGKENRFGHPNKNVLDRLTKVGSDIYRTDEDGEIIIKINTKGKIKIETMIP</sequence>
<dbReference type="Proteomes" id="UP000824093">
    <property type="component" value="Unassembled WGS sequence"/>
</dbReference>
<dbReference type="InterPro" id="IPR001279">
    <property type="entry name" value="Metallo-B-lactamas"/>
</dbReference>
<proteinExistence type="predicted"/>
<dbReference type="InterPro" id="IPR004477">
    <property type="entry name" value="ComEC_N"/>
</dbReference>
<reference evidence="8" key="2">
    <citation type="journal article" date="2021" name="PeerJ">
        <title>Extensive microbial diversity within the chicken gut microbiome revealed by metagenomics and culture.</title>
        <authorList>
            <person name="Gilroy R."/>
            <person name="Ravi A."/>
            <person name="Getino M."/>
            <person name="Pursley I."/>
            <person name="Horton D.L."/>
            <person name="Alikhan N.F."/>
            <person name="Baker D."/>
            <person name="Gharbi K."/>
            <person name="Hall N."/>
            <person name="Watson M."/>
            <person name="Adriaenssens E.M."/>
            <person name="Foster-Nyarko E."/>
            <person name="Jarju S."/>
            <person name="Secka A."/>
            <person name="Antonio M."/>
            <person name="Oren A."/>
            <person name="Chaudhuri R.R."/>
            <person name="La Ragione R."/>
            <person name="Hildebrand F."/>
            <person name="Pallen M.J."/>
        </authorList>
    </citation>
    <scope>NUCLEOTIDE SEQUENCE</scope>
    <source>
        <strain evidence="8">CHK195-15760</strain>
    </source>
</reference>
<feature type="transmembrane region" description="Helical" evidence="6">
    <location>
        <begin position="198"/>
        <end position="214"/>
    </location>
</feature>
<protein>
    <submittedName>
        <fullName evidence="8">DNA internalization-related competence protein ComEC/Rec2</fullName>
    </submittedName>
</protein>
<feature type="transmembrane region" description="Helical" evidence="6">
    <location>
        <begin position="343"/>
        <end position="368"/>
    </location>
</feature>